<dbReference type="SMART" id="SM00065">
    <property type="entry name" value="GAF"/>
    <property type="match status" value="1"/>
</dbReference>
<dbReference type="HOGENOM" id="CLU_000445_11_32_11"/>
<dbReference type="PROSITE" id="PS51746">
    <property type="entry name" value="PPM_2"/>
    <property type="match status" value="1"/>
</dbReference>
<accession>G8RIB7</accession>
<dbReference type="InterPro" id="IPR036457">
    <property type="entry name" value="PPM-type-like_dom_sf"/>
</dbReference>
<dbReference type="RefSeq" id="WP_014212383.1">
    <property type="nucleotide sequence ID" value="NC_016604.1"/>
</dbReference>
<dbReference type="OrthoDB" id="9151676at2"/>
<dbReference type="AlphaFoldDB" id="G8RIB7"/>
<protein>
    <submittedName>
        <fullName evidence="3">SpoIIE-like protein with GAF domain</fullName>
    </submittedName>
</protein>
<dbReference type="PANTHER" id="PTHR43156:SF2">
    <property type="entry name" value="STAGE II SPORULATION PROTEIN E"/>
    <property type="match status" value="1"/>
</dbReference>
<evidence type="ECO:0000313" key="3">
    <source>
        <dbReference type="EMBL" id="AEV74632.1"/>
    </source>
</evidence>
<dbReference type="InterPro" id="IPR052016">
    <property type="entry name" value="Bact_Sigma-Reg"/>
</dbReference>
<organism evidence="3 4">
    <name type="scientific">Mycolicibacterium rhodesiae (strain NBB3)</name>
    <name type="common">Mycobacterium rhodesiae</name>
    <dbReference type="NCBI Taxonomy" id="710685"/>
    <lineage>
        <taxon>Bacteria</taxon>
        <taxon>Bacillati</taxon>
        <taxon>Actinomycetota</taxon>
        <taxon>Actinomycetes</taxon>
        <taxon>Mycobacteriales</taxon>
        <taxon>Mycobacteriaceae</taxon>
        <taxon>Mycolicibacterium</taxon>
    </lineage>
</organism>
<keyword evidence="4" id="KW-1185">Reference proteome</keyword>
<dbReference type="SUPFAM" id="SSF81606">
    <property type="entry name" value="PP2C-like"/>
    <property type="match status" value="1"/>
</dbReference>
<dbReference type="KEGG" id="mrh:MycrhN_4128"/>
<dbReference type="Pfam" id="PF01590">
    <property type="entry name" value="GAF"/>
    <property type="match status" value="1"/>
</dbReference>
<evidence type="ECO:0000313" key="4">
    <source>
        <dbReference type="Proteomes" id="UP000005442"/>
    </source>
</evidence>
<proteinExistence type="predicted"/>
<feature type="domain" description="PPM-type phosphatase" evidence="2">
    <location>
        <begin position="199"/>
        <end position="410"/>
    </location>
</feature>
<dbReference type="STRING" id="710685.MycrhN_4128"/>
<dbReference type="Pfam" id="PF07228">
    <property type="entry name" value="SpoIIE"/>
    <property type="match status" value="1"/>
</dbReference>
<dbReference type="PANTHER" id="PTHR43156">
    <property type="entry name" value="STAGE II SPORULATION PROTEIN E-RELATED"/>
    <property type="match status" value="1"/>
</dbReference>
<dbReference type="SMART" id="SM00331">
    <property type="entry name" value="PP2C_SIG"/>
    <property type="match status" value="1"/>
</dbReference>
<dbReference type="InterPro" id="IPR029016">
    <property type="entry name" value="GAF-like_dom_sf"/>
</dbReference>
<dbReference type="Gene3D" id="3.60.40.10">
    <property type="entry name" value="PPM-type phosphatase domain"/>
    <property type="match status" value="1"/>
</dbReference>
<sequence length="414" mass="44678">MTAEGVVGDGFVLAPEVEDARMHSVHQLHVLGSEPEERFARITRMARQVFGVPMAAVSLVDRDCQWFKQNDGLDLAGTVPREQTICRATIARTYMNVDEPALIIEDAREEPDFRDLPAIRAEGGVRFYAGYPLFGPGGHAVGTFCIYDTKPRSLDSRQLETFRELAGWVQRELEQLDEMSRATEVQSHLLPRPLGELPGYTVCAMCIPAFAVGGDFYDHYGSERGVIFTVADVMGKGLGAAILTASVRSALRAASQAIDELGHGADLADAVNAVSAQLSDDLASTETFVTLFHARLDTATGAVRYVDAGHGFAVIVRKNGVVEPLSSEGLPLGVLPEEKWVSHDVMLEDGDTLAIASDGVLDLVGDGMDVRPVLKFVAEHPDPVDLCQQARLLAEAGAALDDVTVVAIQRKPLN</sequence>
<dbReference type="eggNOG" id="COG2203">
    <property type="taxonomic scope" value="Bacteria"/>
</dbReference>
<dbReference type="GO" id="GO:0016791">
    <property type="term" value="F:phosphatase activity"/>
    <property type="evidence" value="ECO:0007669"/>
    <property type="project" value="TreeGrafter"/>
</dbReference>
<dbReference type="SUPFAM" id="SSF55781">
    <property type="entry name" value="GAF domain-like"/>
    <property type="match status" value="1"/>
</dbReference>
<keyword evidence="1" id="KW-0378">Hydrolase</keyword>
<dbReference type="Gene3D" id="3.30.450.40">
    <property type="match status" value="1"/>
</dbReference>
<dbReference type="EMBL" id="CP003169">
    <property type="protein sequence ID" value="AEV74632.1"/>
    <property type="molecule type" value="Genomic_DNA"/>
</dbReference>
<dbReference type="PATRIC" id="fig|710685.3.peg.4142"/>
<gene>
    <name evidence="3" type="ordered locus">MycrhN_4128</name>
</gene>
<dbReference type="eggNOG" id="COG2208">
    <property type="taxonomic scope" value="Bacteria"/>
</dbReference>
<dbReference type="InterPro" id="IPR001932">
    <property type="entry name" value="PPM-type_phosphatase-like_dom"/>
</dbReference>
<reference evidence="3 4" key="1">
    <citation type="submission" date="2011-12" db="EMBL/GenBank/DDBJ databases">
        <title>Complete sequence of Mycobacterium rhodesiae NBB3.</title>
        <authorList>
            <consortium name="US DOE Joint Genome Institute"/>
            <person name="Lucas S."/>
            <person name="Han J."/>
            <person name="Lapidus A."/>
            <person name="Cheng J.-F."/>
            <person name="Goodwin L."/>
            <person name="Pitluck S."/>
            <person name="Peters L."/>
            <person name="Mikhailova N."/>
            <person name="Gu W."/>
            <person name="Detter J.C."/>
            <person name="Han C."/>
            <person name="Tapia R."/>
            <person name="Land M."/>
            <person name="Hauser L."/>
            <person name="Kyrpides N."/>
            <person name="Ivanova N."/>
            <person name="Pagani I."/>
            <person name="Mattes T."/>
            <person name="Holmes A."/>
            <person name="Rutledge P."/>
            <person name="Paulsen I."/>
            <person name="Coleman N."/>
            <person name="Woyke T."/>
        </authorList>
    </citation>
    <scope>NUCLEOTIDE SEQUENCE [LARGE SCALE GENOMIC DNA]</scope>
    <source>
        <strain evidence="3 4">NBB3</strain>
    </source>
</reference>
<name>G8RIB7_MYCRN</name>
<dbReference type="Proteomes" id="UP000005442">
    <property type="component" value="Chromosome"/>
</dbReference>
<evidence type="ECO:0000256" key="1">
    <source>
        <dbReference type="ARBA" id="ARBA00022801"/>
    </source>
</evidence>
<dbReference type="InterPro" id="IPR003018">
    <property type="entry name" value="GAF"/>
</dbReference>
<evidence type="ECO:0000259" key="2">
    <source>
        <dbReference type="PROSITE" id="PS51746"/>
    </source>
</evidence>